<feature type="compositionally biased region" description="Low complexity" evidence="1">
    <location>
        <begin position="76"/>
        <end position="85"/>
    </location>
</feature>
<feature type="region of interest" description="Disordered" evidence="1">
    <location>
        <begin position="332"/>
        <end position="354"/>
    </location>
</feature>
<comment type="caution">
    <text evidence="2">The sequence shown here is derived from an EMBL/GenBank/DDBJ whole genome shotgun (WGS) entry which is preliminary data.</text>
</comment>
<dbReference type="Proteomes" id="UP001292094">
    <property type="component" value="Unassembled WGS sequence"/>
</dbReference>
<protein>
    <submittedName>
        <fullName evidence="2">Uncharacterized protein</fullName>
    </submittedName>
</protein>
<sequence>MMTSKEGSSKSEVIFDYQTDWGQRFEKLAQMYRPGSDTEEDSEYEFADVSGQASMTNSLSLTSDPTTISPTDHQHSSSSSSSSPSTTRQVDSPNSLIDQNTEGVIQQGEDGVVSDSGNTQASSSQGKNITTTTTTPSKPNTTHQHKSPSHKHTAPGDMVTGNDVTPITSLTTKNNQQPPPPQQKQPQQQQKPQSQQKTPQSQQKPQQPQPQPQSQQQQPQPQPQQHKKLEAHSSPVLSNRQNKKSAAPPPVSPRLSKRHTTDLPTTTTTPTPTPLLPPLTTPVTTNNTKNNTTTNGSTLGSRYTNGSDVTTINKLYTNPAYRSMTLGRGSKTLNKSDVTANGTGGATTDLPEGKHTTIQGHPTLKRNEFRELVKSKANSKGCKAGKTKIKYRICFRVPCDDVSRYFPPQLYSEEGVALSGIYRESAAVNYLKH</sequence>
<feature type="compositionally biased region" description="Low complexity" evidence="1">
    <location>
        <begin position="127"/>
        <end position="142"/>
    </location>
</feature>
<accession>A0AAE1NE64</accession>
<evidence type="ECO:0000256" key="1">
    <source>
        <dbReference type="SAM" id="MobiDB-lite"/>
    </source>
</evidence>
<feature type="compositionally biased region" description="Low complexity" evidence="1">
    <location>
        <begin position="281"/>
        <end position="299"/>
    </location>
</feature>
<feature type="compositionally biased region" description="Polar residues" evidence="1">
    <location>
        <begin position="162"/>
        <end position="175"/>
    </location>
</feature>
<feature type="compositionally biased region" description="Basic residues" evidence="1">
    <location>
        <begin position="143"/>
        <end position="153"/>
    </location>
</feature>
<proteinExistence type="predicted"/>
<feature type="compositionally biased region" description="Polar residues" evidence="1">
    <location>
        <begin position="332"/>
        <end position="341"/>
    </location>
</feature>
<gene>
    <name evidence="2" type="ORF">Pmani_039454</name>
</gene>
<feature type="compositionally biased region" description="Low complexity" evidence="1">
    <location>
        <begin position="184"/>
        <end position="219"/>
    </location>
</feature>
<feature type="compositionally biased region" description="Polar residues" evidence="1">
    <location>
        <begin position="86"/>
        <end position="104"/>
    </location>
</feature>
<feature type="compositionally biased region" description="Acidic residues" evidence="1">
    <location>
        <begin position="37"/>
        <end position="46"/>
    </location>
</feature>
<reference evidence="2" key="1">
    <citation type="submission" date="2023-11" db="EMBL/GenBank/DDBJ databases">
        <title>Genome assemblies of two species of porcelain crab, Petrolisthes cinctipes and Petrolisthes manimaculis (Anomura: Porcellanidae).</title>
        <authorList>
            <person name="Angst P."/>
        </authorList>
    </citation>
    <scope>NUCLEOTIDE SEQUENCE</scope>
    <source>
        <strain evidence="2">PB745_02</strain>
        <tissue evidence="2">Gill</tissue>
    </source>
</reference>
<dbReference type="AlphaFoldDB" id="A0AAE1NE64"/>
<feature type="region of interest" description="Disordered" evidence="1">
    <location>
        <begin position="32"/>
        <end position="302"/>
    </location>
</feature>
<feature type="compositionally biased region" description="Polar residues" evidence="1">
    <location>
        <begin position="115"/>
        <end position="126"/>
    </location>
</feature>
<organism evidence="2 3">
    <name type="scientific">Petrolisthes manimaculis</name>
    <dbReference type="NCBI Taxonomy" id="1843537"/>
    <lineage>
        <taxon>Eukaryota</taxon>
        <taxon>Metazoa</taxon>
        <taxon>Ecdysozoa</taxon>
        <taxon>Arthropoda</taxon>
        <taxon>Crustacea</taxon>
        <taxon>Multicrustacea</taxon>
        <taxon>Malacostraca</taxon>
        <taxon>Eumalacostraca</taxon>
        <taxon>Eucarida</taxon>
        <taxon>Decapoda</taxon>
        <taxon>Pleocyemata</taxon>
        <taxon>Anomura</taxon>
        <taxon>Galatheoidea</taxon>
        <taxon>Porcellanidae</taxon>
        <taxon>Petrolisthes</taxon>
    </lineage>
</organism>
<name>A0AAE1NE64_9EUCA</name>
<feature type="compositionally biased region" description="Pro residues" evidence="1">
    <location>
        <begin position="271"/>
        <end position="280"/>
    </location>
</feature>
<feature type="compositionally biased region" description="Polar residues" evidence="1">
    <location>
        <begin position="51"/>
        <end position="71"/>
    </location>
</feature>
<dbReference type="EMBL" id="JAWZYT010006825">
    <property type="protein sequence ID" value="KAK4287474.1"/>
    <property type="molecule type" value="Genomic_DNA"/>
</dbReference>
<keyword evidence="3" id="KW-1185">Reference proteome</keyword>
<evidence type="ECO:0000313" key="2">
    <source>
        <dbReference type="EMBL" id="KAK4287474.1"/>
    </source>
</evidence>
<evidence type="ECO:0000313" key="3">
    <source>
        <dbReference type="Proteomes" id="UP001292094"/>
    </source>
</evidence>